<keyword evidence="11" id="KW-1185">Reference proteome</keyword>
<dbReference type="PANTHER" id="PTHR44757">
    <property type="entry name" value="DIGUANYLATE CYCLASE DGCP"/>
    <property type="match status" value="1"/>
</dbReference>
<proteinExistence type="predicted"/>
<evidence type="ECO:0000256" key="6">
    <source>
        <dbReference type="SAM" id="Phobius"/>
    </source>
</evidence>
<protein>
    <submittedName>
        <fullName evidence="10">Putative diguanylate cyclase YcdT</fullName>
        <ecNumber evidence="10">2.7.7.65</ecNumber>
    </submittedName>
</protein>
<keyword evidence="5 6" id="KW-0472">Membrane</keyword>
<evidence type="ECO:0000259" key="9">
    <source>
        <dbReference type="PROSITE" id="PS50887"/>
    </source>
</evidence>
<dbReference type="CDD" id="cd01949">
    <property type="entry name" value="GGDEF"/>
    <property type="match status" value="1"/>
</dbReference>
<dbReference type="SMART" id="SM00086">
    <property type="entry name" value="PAC"/>
    <property type="match status" value="1"/>
</dbReference>
<dbReference type="InterPro" id="IPR001610">
    <property type="entry name" value="PAC"/>
</dbReference>
<comment type="subcellular location">
    <subcellularLocation>
        <location evidence="1">Cell membrane</location>
        <topology evidence="1">Multi-pass membrane protein</topology>
    </subcellularLocation>
</comment>
<dbReference type="Gene3D" id="3.30.450.20">
    <property type="entry name" value="PAS domain"/>
    <property type="match status" value="1"/>
</dbReference>
<dbReference type="NCBIfam" id="TIGR00229">
    <property type="entry name" value="sensory_box"/>
    <property type="match status" value="1"/>
</dbReference>
<dbReference type="SMART" id="SM00091">
    <property type="entry name" value="PAS"/>
    <property type="match status" value="1"/>
</dbReference>
<feature type="transmembrane region" description="Helical" evidence="6">
    <location>
        <begin position="82"/>
        <end position="104"/>
    </location>
</feature>
<feature type="transmembrane region" description="Helical" evidence="6">
    <location>
        <begin position="12"/>
        <end position="29"/>
    </location>
</feature>
<accession>A0A245ZHP7</accession>
<dbReference type="OrthoDB" id="9812260at2"/>
<dbReference type="InterPro" id="IPR000160">
    <property type="entry name" value="GGDEF_dom"/>
</dbReference>
<dbReference type="InterPro" id="IPR043128">
    <property type="entry name" value="Rev_trsase/Diguanyl_cyclase"/>
</dbReference>
<organism evidence="10 11">
    <name type="scientific">Sphingomonas dokdonensis</name>
    <dbReference type="NCBI Taxonomy" id="344880"/>
    <lineage>
        <taxon>Bacteria</taxon>
        <taxon>Pseudomonadati</taxon>
        <taxon>Pseudomonadota</taxon>
        <taxon>Alphaproteobacteria</taxon>
        <taxon>Sphingomonadales</taxon>
        <taxon>Sphingomonadaceae</taxon>
        <taxon>Sphingomonas</taxon>
    </lineage>
</organism>
<dbReference type="GO" id="GO:0005886">
    <property type="term" value="C:plasma membrane"/>
    <property type="evidence" value="ECO:0007669"/>
    <property type="project" value="UniProtKB-SubCell"/>
</dbReference>
<dbReference type="InterPro" id="IPR000014">
    <property type="entry name" value="PAS"/>
</dbReference>
<dbReference type="FunFam" id="3.30.70.270:FF:000001">
    <property type="entry name" value="Diguanylate cyclase domain protein"/>
    <property type="match status" value="1"/>
</dbReference>
<feature type="transmembrane region" description="Helical" evidence="6">
    <location>
        <begin position="270"/>
        <end position="287"/>
    </location>
</feature>
<dbReference type="NCBIfam" id="TIGR00254">
    <property type="entry name" value="GGDEF"/>
    <property type="match status" value="1"/>
</dbReference>
<evidence type="ECO:0000256" key="5">
    <source>
        <dbReference type="ARBA" id="ARBA00023136"/>
    </source>
</evidence>
<evidence type="ECO:0000256" key="4">
    <source>
        <dbReference type="ARBA" id="ARBA00022989"/>
    </source>
</evidence>
<dbReference type="PROSITE" id="PS50113">
    <property type="entry name" value="PAC"/>
    <property type="match status" value="1"/>
</dbReference>
<dbReference type="Pfam" id="PF08448">
    <property type="entry name" value="PAS_4"/>
    <property type="match status" value="1"/>
</dbReference>
<dbReference type="SUPFAM" id="SSF55785">
    <property type="entry name" value="PYP-like sensor domain (PAS domain)"/>
    <property type="match status" value="1"/>
</dbReference>
<dbReference type="Gene3D" id="3.30.70.270">
    <property type="match status" value="1"/>
</dbReference>
<dbReference type="InterPro" id="IPR000700">
    <property type="entry name" value="PAS-assoc_C"/>
</dbReference>
<dbReference type="PROSITE" id="PS50887">
    <property type="entry name" value="GGDEF"/>
    <property type="match status" value="1"/>
</dbReference>
<evidence type="ECO:0000256" key="1">
    <source>
        <dbReference type="ARBA" id="ARBA00004651"/>
    </source>
</evidence>
<feature type="domain" description="PAS" evidence="7">
    <location>
        <begin position="302"/>
        <end position="372"/>
    </location>
</feature>
<feature type="transmembrane region" description="Helical" evidence="6">
    <location>
        <begin position="58"/>
        <end position="76"/>
    </location>
</feature>
<keyword evidence="10" id="KW-0808">Transferase</keyword>
<reference evidence="10 11" key="1">
    <citation type="submission" date="2017-03" db="EMBL/GenBank/DDBJ databases">
        <title>Genome sequence of Sphingomonas dokdonensis DSM 21029.</title>
        <authorList>
            <person name="Poehlein A."/>
            <person name="Wuebbeler J.H."/>
            <person name="Steinbuechel A."/>
            <person name="Daniel R."/>
        </authorList>
    </citation>
    <scope>NUCLEOTIDE SEQUENCE [LARGE SCALE GENOMIC DNA]</scope>
    <source>
        <strain evidence="10 11">DSM 21029</strain>
    </source>
</reference>
<feature type="transmembrane region" description="Helical" evidence="6">
    <location>
        <begin position="35"/>
        <end position="51"/>
    </location>
</feature>
<dbReference type="SUPFAM" id="SSF55073">
    <property type="entry name" value="Nucleotide cyclase"/>
    <property type="match status" value="1"/>
</dbReference>
<dbReference type="InterPro" id="IPR052155">
    <property type="entry name" value="Biofilm_reg_signaling"/>
</dbReference>
<keyword evidence="3 6" id="KW-0812">Transmembrane</keyword>
<keyword evidence="4 6" id="KW-1133">Transmembrane helix</keyword>
<keyword evidence="2" id="KW-1003">Cell membrane</keyword>
<keyword evidence="10" id="KW-0548">Nucleotidyltransferase</keyword>
<dbReference type="PROSITE" id="PS50112">
    <property type="entry name" value="PAS"/>
    <property type="match status" value="1"/>
</dbReference>
<dbReference type="Proteomes" id="UP000197290">
    <property type="component" value="Unassembled WGS sequence"/>
</dbReference>
<dbReference type="Pfam" id="PF00990">
    <property type="entry name" value="GGDEF"/>
    <property type="match status" value="1"/>
</dbReference>
<dbReference type="CDD" id="cd00130">
    <property type="entry name" value="PAS"/>
    <property type="match status" value="1"/>
</dbReference>
<dbReference type="SMART" id="SM00267">
    <property type="entry name" value="GGDEF"/>
    <property type="match status" value="1"/>
</dbReference>
<feature type="transmembrane region" description="Helical" evidence="6">
    <location>
        <begin position="195"/>
        <end position="217"/>
    </location>
</feature>
<dbReference type="GO" id="GO:0052621">
    <property type="term" value="F:diguanylate cyclase activity"/>
    <property type="evidence" value="ECO:0007669"/>
    <property type="project" value="UniProtKB-EC"/>
</dbReference>
<feature type="domain" description="GGDEF" evidence="9">
    <location>
        <begin position="456"/>
        <end position="587"/>
    </location>
</feature>
<name>A0A245ZHP7_9SPHN</name>
<comment type="caution">
    <text evidence="10">The sequence shown here is derived from an EMBL/GenBank/DDBJ whole genome shotgun (WGS) entry which is preliminary data.</text>
</comment>
<evidence type="ECO:0000313" key="11">
    <source>
        <dbReference type="Proteomes" id="UP000197290"/>
    </source>
</evidence>
<dbReference type="EC" id="2.7.7.65" evidence="10"/>
<evidence type="ECO:0000259" key="7">
    <source>
        <dbReference type="PROSITE" id="PS50112"/>
    </source>
</evidence>
<dbReference type="Pfam" id="PF05231">
    <property type="entry name" value="MASE1"/>
    <property type="match status" value="1"/>
</dbReference>
<dbReference type="PANTHER" id="PTHR44757:SF2">
    <property type="entry name" value="BIOFILM ARCHITECTURE MAINTENANCE PROTEIN MBAA"/>
    <property type="match status" value="1"/>
</dbReference>
<dbReference type="InterPro" id="IPR013656">
    <property type="entry name" value="PAS_4"/>
</dbReference>
<dbReference type="InterPro" id="IPR007895">
    <property type="entry name" value="MASE1"/>
</dbReference>
<evidence type="ECO:0000259" key="8">
    <source>
        <dbReference type="PROSITE" id="PS50113"/>
    </source>
</evidence>
<dbReference type="AlphaFoldDB" id="A0A245ZHP7"/>
<feature type="transmembrane region" description="Helical" evidence="6">
    <location>
        <begin position="155"/>
        <end position="174"/>
    </location>
</feature>
<dbReference type="RefSeq" id="WP_088367589.1">
    <property type="nucleotide sequence ID" value="NZ_NBBI01000004.1"/>
</dbReference>
<dbReference type="InterPro" id="IPR029787">
    <property type="entry name" value="Nucleotide_cyclase"/>
</dbReference>
<evidence type="ECO:0000256" key="3">
    <source>
        <dbReference type="ARBA" id="ARBA00022692"/>
    </source>
</evidence>
<evidence type="ECO:0000256" key="2">
    <source>
        <dbReference type="ARBA" id="ARBA00022475"/>
    </source>
</evidence>
<dbReference type="EMBL" id="NBBI01000004">
    <property type="protein sequence ID" value="OWK29264.1"/>
    <property type="molecule type" value="Genomic_DNA"/>
</dbReference>
<feature type="domain" description="PAC" evidence="8">
    <location>
        <begin position="376"/>
        <end position="428"/>
    </location>
</feature>
<dbReference type="InterPro" id="IPR035965">
    <property type="entry name" value="PAS-like_dom_sf"/>
</dbReference>
<sequence length="587" mass="63364">MSTTPARRRASLLLLGVAYFVLCAGTLRLTRFDGGVAFIWVAAALLTARLTTLPRERWGAPLVICGLASFTATSIWGFGPVLALPLALINVLESVIGAILLRRLAPRRSVLESQRWLLVFVLAAGVVAPAMSAILATITLTIATDQLPLKSLINWYSGHALGTLTFMPIFMLVLRGDALRLIRQTTLAQLSQATVLLAFTSVISIVSFAQHGLPLLFLPLLPMVLATFRGGPLSTAASIVMLAVIGGAFTLLGYGPIARIDAPTGARMQFLQLYIACAMLMVLPARAELQQRANLFRKLRESEARYRVLTEHSTDIVINVDRQGLLRFASTSIRQISGSSPDQLIGRPIATMLRGPDADRIAGFLDQIIAEPEQPHIHEFRAISRNGDMRWLETHSHAVMDDAGQVSGVVSAIRDVSKRKAHEERLAHAALTDPLTGLANRRGLDAELTARLSSGVGGCLALFDLDHFKRVNDTFGHATGDEVLRRFAALARASVRDQDLVARLGGEEFAVVLPDISMSQATFVCDRLRRAIGDAGMRVNDQLIALTVSGGVAMFGRDQTADAVLRAADAALYRAKHAGRDQVALAA</sequence>
<evidence type="ECO:0000313" key="10">
    <source>
        <dbReference type="EMBL" id="OWK29264.1"/>
    </source>
</evidence>
<feature type="transmembrane region" description="Helical" evidence="6">
    <location>
        <begin position="116"/>
        <end position="143"/>
    </location>
</feature>
<feature type="transmembrane region" description="Helical" evidence="6">
    <location>
        <begin position="237"/>
        <end position="258"/>
    </location>
</feature>
<gene>
    <name evidence="10" type="primary">ycdT_3</name>
    <name evidence="10" type="ORF">SPDO_22470</name>
</gene>